<dbReference type="eggNOG" id="ENOG502N62Z">
    <property type="taxonomic scope" value="Archaea"/>
</dbReference>
<dbReference type="STRING" id="387631.Asulf_02045"/>
<proteinExistence type="predicted"/>
<gene>
    <name evidence="1" type="ORF">Asulf_02045</name>
</gene>
<reference evidence="1 2" key="1">
    <citation type="journal article" date="2013" name="Genome Announc.">
        <title>Complete Genome Sequence of the Thermophilic and Facultatively Chemolithoautotrophic Sulfate Reducer Archaeoglobus sulfaticallidus Strain PM70-1T.</title>
        <authorList>
            <person name="Stokke R."/>
            <person name="Hocking W.P."/>
            <person name="Steinsbu B.O."/>
            <person name="Steen I.H."/>
        </authorList>
    </citation>
    <scope>NUCLEOTIDE SEQUENCE [LARGE SCALE GENOMIC DNA]</scope>
    <source>
        <strain evidence="1">PM70-1</strain>
    </source>
</reference>
<accession>N0BGA7</accession>
<dbReference type="KEGG" id="ast:Asulf_02045"/>
<dbReference type="RefSeq" id="WP_015591604.1">
    <property type="nucleotide sequence ID" value="NC_021169.1"/>
</dbReference>
<sequence length="96" mass="11231">MNDGELNKEFFELLCYVLTSARGLMDEPKMYGPFRLVDTASRIISILEKHGIADDFLAEERKKIDEGKYSVMESEEKFKEFLDRIIQDFAEELKKS</sequence>
<organism evidence="1 2">
    <name type="scientific">Archaeoglobus sulfaticallidus PM70-1</name>
    <dbReference type="NCBI Taxonomy" id="387631"/>
    <lineage>
        <taxon>Archaea</taxon>
        <taxon>Methanobacteriati</taxon>
        <taxon>Methanobacteriota</taxon>
        <taxon>Archaeoglobi</taxon>
        <taxon>Archaeoglobales</taxon>
        <taxon>Archaeoglobaceae</taxon>
        <taxon>Archaeoglobus</taxon>
    </lineage>
</organism>
<name>N0BGA7_9EURY</name>
<protein>
    <submittedName>
        <fullName evidence="1">Uncharacterized protein</fullName>
    </submittedName>
</protein>
<dbReference type="Pfam" id="PF19585">
    <property type="entry name" value="DUF6092"/>
    <property type="match status" value="1"/>
</dbReference>
<dbReference type="OrthoDB" id="102059at2157"/>
<keyword evidence="2" id="KW-1185">Reference proteome</keyword>
<evidence type="ECO:0000313" key="2">
    <source>
        <dbReference type="Proteomes" id="UP000013307"/>
    </source>
</evidence>
<dbReference type="Proteomes" id="UP000013307">
    <property type="component" value="Chromosome"/>
</dbReference>
<evidence type="ECO:0000313" key="1">
    <source>
        <dbReference type="EMBL" id="AGK62008.1"/>
    </source>
</evidence>
<dbReference type="HOGENOM" id="CLU_183468_0_0_2"/>
<dbReference type="EMBL" id="CP005290">
    <property type="protein sequence ID" value="AGK62008.1"/>
    <property type="molecule type" value="Genomic_DNA"/>
</dbReference>
<dbReference type="AlphaFoldDB" id="N0BGA7"/>
<dbReference type="GeneID" id="15393680"/>
<dbReference type="InterPro" id="IPR046074">
    <property type="entry name" value="DUF6092"/>
</dbReference>